<protein>
    <submittedName>
        <fullName evidence="2">Uncharacterized protein</fullName>
    </submittedName>
</protein>
<proteinExistence type="predicted"/>
<evidence type="ECO:0000256" key="1">
    <source>
        <dbReference type="SAM" id="MobiDB-lite"/>
    </source>
</evidence>
<feature type="region of interest" description="Disordered" evidence="1">
    <location>
        <begin position="55"/>
        <end position="89"/>
    </location>
</feature>
<dbReference type="AlphaFoldDB" id="A0AAQ3X130"/>
<keyword evidence="3" id="KW-1185">Reference proteome</keyword>
<sequence>MTSARLSFPYQLGRRCGSREPRGPQGDDELARHTAHLSAADAAAPRARRYLMTGSAATTCGSRPSGRSGSSSVKNTAATQRRRAWNATEHKQRAHAVRAAAEREAVDDDRLHVVAHRRRRGAGCGVARRRLERGGAGCGDHAELPQLAKDGVQQVSVELFGACNRLPDACTCAPIAPIGASQRRTSDGSNEAVATSWLLPEPDNGSTTRRKVQPWRCYSPTEPASSGAKAASGEGGAACTARRSTRFGT</sequence>
<accession>A0AAQ3X130</accession>
<evidence type="ECO:0000313" key="3">
    <source>
        <dbReference type="Proteomes" id="UP001341281"/>
    </source>
</evidence>
<dbReference type="EMBL" id="CP144750">
    <property type="protein sequence ID" value="WVZ81657.1"/>
    <property type="molecule type" value="Genomic_DNA"/>
</dbReference>
<feature type="region of interest" description="Disordered" evidence="1">
    <location>
        <begin position="1"/>
        <end position="29"/>
    </location>
</feature>
<name>A0AAQ3X130_PASNO</name>
<dbReference type="Proteomes" id="UP001341281">
    <property type="component" value="Chromosome 06"/>
</dbReference>
<gene>
    <name evidence="2" type="ORF">U9M48_029010</name>
</gene>
<feature type="compositionally biased region" description="Low complexity" evidence="1">
    <location>
        <begin position="61"/>
        <end position="72"/>
    </location>
</feature>
<organism evidence="2 3">
    <name type="scientific">Paspalum notatum var. saurae</name>
    <dbReference type="NCBI Taxonomy" id="547442"/>
    <lineage>
        <taxon>Eukaryota</taxon>
        <taxon>Viridiplantae</taxon>
        <taxon>Streptophyta</taxon>
        <taxon>Embryophyta</taxon>
        <taxon>Tracheophyta</taxon>
        <taxon>Spermatophyta</taxon>
        <taxon>Magnoliopsida</taxon>
        <taxon>Liliopsida</taxon>
        <taxon>Poales</taxon>
        <taxon>Poaceae</taxon>
        <taxon>PACMAD clade</taxon>
        <taxon>Panicoideae</taxon>
        <taxon>Andropogonodae</taxon>
        <taxon>Paspaleae</taxon>
        <taxon>Paspalinae</taxon>
        <taxon>Paspalum</taxon>
    </lineage>
</organism>
<evidence type="ECO:0000313" key="2">
    <source>
        <dbReference type="EMBL" id="WVZ81657.1"/>
    </source>
</evidence>
<feature type="region of interest" description="Disordered" evidence="1">
    <location>
        <begin position="181"/>
        <end position="249"/>
    </location>
</feature>
<reference evidence="2 3" key="1">
    <citation type="submission" date="2024-02" db="EMBL/GenBank/DDBJ databases">
        <title>High-quality chromosome-scale genome assembly of Pensacola bahiagrass (Paspalum notatum Flugge var. saurae).</title>
        <authorList>
            <person name="Vega J.M."/>
            <person name="Podio M."/>
            <person name="Orjuela J."/>
            <person name="Siena L.A."/>
            <person name="Pessino S.C."/>
            <person name="Combes M.C."/>
            <person name="Mariac C."/>
            <person name="Albertini E."/>
            <person name="Pupilli F."/>
            <person name="Ortiz J.P.A."/>
            <person name="Leblanc O."/>
        </authorList>
    </citation>
    <scope>NUCLEOTIDE SEQUENCE [LARGE SCALE GENOMIC DNA]</scope>
    <source>
        <strain evidence="2">R1</strain>
        <tissue evidence="2">Leaf</tissue>
    </source>
</reference>